<dbReference type="GO" id="GO:0006631">
    <property type="term" value="P:fatty acid metabolic process"/>
    <property type="evidence" value="ECO:0007669"/>
    <property type="project" value="UniProtKB-KW"/>
</dbReference>
<organism evidence="5 6">
    <name type="scientific">Cyprinus carpio</name>
    <name type="common">Common carp</name>
    <dbReference type="NCBI Taxonomy" id="7962"/>
    <lineage>
        <taxon>Eukaryota</taxon>
        <taxon>Metazoa</taxon>
        <taxon>Chordata</taxon>
        <taxon>Craniata</taxon>
        <taxon>Vertebrata</taxon>
        <taxon>Euteleostomi</taxon>
        <taxon>Actinopterygii</taxon>
        <taxon>Neopterygii</taxon>
        <taxon>Teleostei</taxon>
        <taxon>Ostariophysi</taxon>
        <taxon>Cypriniformes</taxon>
        <taxon>Cyprinidae</taxon>
        <taxon>Cyprininae</taxon>
        <taxon>Cyprinus</taxon>
    </lineage>
</organism>
<evidence type="ECO:0000256" key="1">
    <source>
        <dbReference type="ARBA" id="ARBA00022490"/>
    </source>
</evidence>
<name>A0A8C2HMH2_CYPCA</name>
<sequence length="133" mass="15225">MSLFVQMMPLWPFSSQPRDFSQPNSTWSPEMCKVYDHYNALCDTDTENGEKKRGPWRKLPSYNRSIKYATGKRLIVKAKVTLFLSCRRHTPQQNDQGQKEMRLCVSGRTFTRRHVHGGAIATMIDTVTGTLAG</sequence>
<dbReference type="PANTHER" id="PTHR12418:SF19">
    <property type="entry name" value="ACYL-COENZYME A THIOESTERASE THEM4"/>
    <property type="match status" value="1"/>
</dbReference>
<dbReference type="InterPro" id="IPR052365">
    <property type="entry name" value="THEM4/THEM5_acyl-CoA_thioest"/>
</dbReference>
<evidence type="ECO:0000256" key="4">
    <source>
        <dbReference type="ARBA" id="ARBA00023098"/>
    </source>
</evidence>
<dbReference type="PANTHER" id="PTHR12418">
    <property type="entry name" value="ACYL-COENZYME A THIOESTERASE THEM4"/>
    <property type="match status" value="1"/>
</dbReference>
<keyword evidence="4" id="KW-0443">Lipid metabolism</keyword>
<evidence type="ECO:0008006" key="7">
    <source>
        <dbReference type="Google" id="ProtNLM"/>
    </source>
</evidence>
<evidence type="ECO:0000256" key="2">
    <source>
        <dbReference type="ARBA" id="ARBA00022801"/>
    </source>
</evidence>
<dbReference type="Gene3D" id="3.10.129.10">
    <property type="entry name" value="Hotdog Thioesterase"/>
    <property type="match status" value="1"/>
</dbReference>
<evidence type="ECO:0000313" key="5">
    <source>
        <dbReference type="Ensembl" id="ENSCCRP00020056200.1"/>
    </source>
</evidence>
<dbReference type="Proteomes" id="UP000694701">
    <property type="component" value="Unplaced"/>
</dbReference>
<evidence type="ECO:0000256" key="3">
    <source>
        <dbReference type="ARBA" id="ARBA00022832"/>
    </source>
</evidence>
<keyword evidence="3" id="KW-0276">Fatty acid metabolism</keyword>
<accession>A0A8C2HMH2</accession>
<keyword evidence="2" id="KW-0378">Hydrolase</keyword>
<dbReference type="Ensembl" id="ENSCCRT00020061964.1">
    <property type="protein sequence ID" value="ENSCCRP00020056200.1"/>
    <property type="gene ID" value="ENSCCRG00020026580.1"/>
</dbReference>
<evidence type="ECO:0000313" key="6">
    <source>
        <dbReference type="Proteomes" id="UP000694701"/>
    </source>
</evidence>
<protein>
    <recommendedName>
        <fullName evidence="7">Thioesterase domain-containing protein</fullName>
    </recommendedName>
</protein>
<proteinExistence type="predicted"/>
<dbReference type="AlphaFoldDB" id="A0A8C2HMH2"/>
<reference evidence="5" key="1">
    <citation type="submission" date="2025-08" db="UniProtKB">
        <authorList>
            <consortium name="Ensembl"/>
        </authorList>
    </citation>
    <scope>IDENTIFICATION</scope>
</reference>
<dbReference type="GO" id="GO:0016787">
    <property type="term" value="F:hydrolase activity"/>
    <property type="evidence" value="ECO:0007669"/>
    <property type="project" value="UniProtKB-KW"/>
</dbReference>
<keyword evidence="1" id="KW-0963">Cytoplasm</keyword>